<organism evidence="4 5">
    <name type="scientific">Pelotomaculum schinkii</name>
    <dbReference type="NCBI Taxonomy" id="78350"/>
    <lineage>
        <taxon>Bacteria</taxon>
        <taxon>Bacillati</taxon>
        <taxon>Bacillota</taxon>
        <taxon>Clostridia</taxon>
        <taxon>Eubacteriales</taxon>
        <taxon>Desulfotomaculaceae</taxon>
        <taxon>Pelotomaculum</taxon>
    </lineage>
</organism>
<evidence type="ECO:0000313" key="5">
    <source>
        <dbReference type="Proteomes" id="UP000298324"/>
    </source>
</evidence>
<evidence type="ECO:0000259" key="3">
    <source>
        <dbReference type="Pfam" id="PF02608"/>
    </source>
</evidence>
<dbReference type="PANTHER" id="PTHR43208">
    <property type="entry name" value="ABC TRANSPORTER SUBSTRATE-BINDING PROTEIN"/>
    <property type="match status" value="1"/>
</dbReference>
<dbReference type="InterPro" id="IPR052910">
    <property type="entry name" value="ABC-Purine-Binding"/>
</dbReference>
<protein>
    <submittedName>
        <fullName evidence="4">Purine-binding protein</fullName>
    </submittedName>
</protein>
<dbReference type="Proteomes" id="UP000298324">
    <property type="component" value="Unassembled WGS sequence"/>
</dbReference>
<keyword evidence="2" id="KW-0472">Membrane</keyword>
<dbReference type="Gene3D" id="3.40.50.2300">
    <property type="match status" value="2"/>
</dbReference>
<keyword evidence="1" id="KW-0732">Signal</keyword>
<keyword evidence="5" id="KW-1185">Reference proteome</keyword>
<sequence>MQEDFFELYLINSLFCFLTLHIYGIKEDSLHLLTKEGEFFLKIVKLTLLTAILALALLAAGCGSKETPKGAAPSADAEKIKVAFVYVGPVGDEGFSYAHDQGRQYLEKEMSNVVTTKVESVAEGADAERVITQLAQENKIVFATSFGYMDSVIKVAEKFPNVVFMHCSGYKTAPNAGTYFGRMYQARYLSGIVAGKMTKTNTIGYVAAYPIPEVIRGIDAFTLGVRSVNPNAKVKVMWTMTWYDPPKEKDAAVVLLDGNADIIAQHQDTPSPQQAAAERGKYSIGYNSDMSKVSPNTVLTSAVWNWGPYYVNTVKQVQAGTWKNDQYWGPISDNIVGLAPYGPAVPDDVKQAVEAKKQELLSGKFDVFTGPIKDQQGTVKVAEGQKMSDADMLQLNWFVEGVEGTIPAQ</sequence>
<reference evidence="4 5" key="1">
    <citation type="journal article" date="2018" name="Environ. Microbiol.">
        <title>Novel energy conservation strategies and behaviour of Pelotomaculum schinkii driving syntrophic propionate catabolism.</title>
        <authorList>
            <person name="Hidalgo-Ahumada C.A.P."/>
            <person name="Nobu M.K."/>
            <person name="Narihiro T."/>
            <person name="Tamaki H."/>
            <person name="Liu W.T."/>
            <person name="Kamagata Y."/>
            <person name="Stams A.J.M."/>
            <person name="Imachi H."/>
            <person name="Sousa D.Z."/>
        </authorList>
    </citation>
    <scope>NUCLEOTIDE SEQUENCE [LARGE SCALE GENOMIC DNA]</scope>
    <source>
        <strain evidence="4 5">HH</strain>
    </source>
</reference>
<gene>
    <name evidence="4" type="ORF">Psch_02574</name>
</gene>
<evidence type="ECO:0000256" key="2">
    <source>
        <dbReference type="SAM" id="Phobius"/>
    </source>
</evidence>
<dbReference type="PANTHER" id="PTHR43208:SF1">
    <property type="entry name" value="ABC TRANSPORTER SUBSTRATE-BINDING PROTEIN"/>
    <property type="match status" value="1"/>
</dbReference>
<name>A0A4Y7RA40_9FIRM</name>
<evidence type="ECO:0000313" key="4">
    <source>
        <dbReference type="EMBL" id="TEB05533.1"/>
    </source>
</evidence>
<evidence type="ECO:0000256" key="1">
    <source>
        <dbReference type="ARBA" id="ARBA00022729"/>
    </source>
</evidence>
<comment type="caution">
    <text evidence="4">The sequence shown here is derived from an EMBL/GenBank/DDBJ whole genome shotgun (WGS) entry which is preliminary data.</text>
</comment>
<dbReference type="GO" id="GO:0005886">
    <property type="term" value="C:plasma membrane"/>
    <property type="evidence" value="ECO:0007669"/>
    <property type="project" value="InterPro"/>
</dbReference>
<keyword evidence="2" id="KW-1133">Transmembrane helix</keyword>
<accession>A0A4Y7RA40</accession>
<dbReference type="CDD" id="cd19963">
    <property type="entry name" value="PBP1_BMP-like"/>
    <property type="match status" value="1"/>
</dbReference>
<dbReference type="AlphaFoldDB" id="A0A4Y7RA40"/>
<feature type="transmembrane region" description="Helical" evidence="2">
    <location>
        <begin position="6"/>
        <end position="23"/>
    </location>
</feature>
<dbReference type="InterPro" id="IPR003760">
    <property type="entry name" value="PnrA-like"/>
</dbReference>
<keyword evidence="2" id="KW-0812">Transmembrane</keyword>
<feature type="transmembrane region" description="Helical" evidence="2">
    <location>
        <begin position="43"/>
        <end position="61"/>
    </location>
</feature>
<dbReference type="EMBL" id="QFGA01000002">
    <property type="protein sequence ID" value="TEB05533.1"/>
    <property type="molecule type" value="Genomic_DNA"/>
</dbReference>
<proteinExistence type="predicted"/>
<dbReference type="Pfam" id="PF02608">
    <property type="entry name" value="Bmp"/>
    <property type="match status" value="1"/>
</dbReference>
<feature type="domain" description="ABC transporter substrate-binding protein PnrA-like" evidence="3">
    <location>
        <begin position="79"/>
        <end position="356"/>
    </location>
</feature>